<proteinExistence type="predicted"/>
<accession>A0ABW0FVQ0</accession>
<feature type="transmembrane region" description="Helical" evidence="1">
    <location>
        <begin position="114"/>
        <end position="137"/>
    </location>
</feature>
<gene>
    <name evidence="2" type="ORF">ACFPIE_16785</name>
</gene>
<organism evidence="2 3">
    <name type="scientific">Brevundimonas staleyi</name>
    <dbReference type="NCBI Taxonomy" id="74326"/>
    <lineage>
        <taxon>Bacteria</taxon>
        <taxon>Pseudomonadati</taxon>
        <taxon>Pseudomonadota</taxon>
        <taxon>Alphaproteobacteria</taxon>
        <taxon>Caulobacterales</taxon>
        <taxon>Caulobacteraceae</taxon>
        <taxon>Brevundimonas</taxon>
    </lineage>
</organism>
<dbReference type="RefSeq" id="WP_374036661.1">
    <property type="nucleotide sequence ID" value="NZ_CP169082.1"/>
</dbReference>
<feature type="transmembrane region" description="Helical" evidence="1">
    <location>
        <begin position="88"/>
        <end position="108"/>
    </location>
</feature>
<reference evidence="3" key="1">
    <citation type="journal article" date="2019" name="Int. J. Syst. Evol. Microbiol.">
        <title>The Global Catalogue of Microorganisms (GCM) 10K type strain sequencing project: providing services to taxonomists for standard genome sequencing and annotation.</title>
        <authorList>
            <consortium name="The Broad Institute Genomics Platform"/>
            <consortium name="The Broad Institute Genome Sequencing Center for Infectious Disease"/>
            <person name="Wu L."/>
            <person name="Ma J."/>
        </authorList>
    </citation>
    <scope>NUCLEOTIDE SEQUENCE [LARGE SCALE GENOMIC DNA]</scope>
    <source>
        <strain evidence="3">JCM 12125</strain>
    </source>
</reference>
<feature type="transmembrane region" description="Helical" evidence="1">
    <location>
        <begin position="6"/>
        <end position="30"/>
    </location>
</feature>
<evidence type="ECO:0000313" key="2">
    <source>
        <dbReference type="EMBL" id="MFC5345574.1"/>
    </source>
</evidence>
<keyword evidence="1" id="KW-0812">Transmembrane</keyword>
<evidence type="ECO:0000313" key="3">
    <source>
        <dbReference type="Proteomes" id="UP001596152"/>
    </source>
</evidence>
<dbReference type="EMBL" id="JBHSLF010000051">
    <property type="protein sequence ID" value="MFC5345574.1"/>
    <property type="molecule type" value="Genomic_DNA"/>
</dbReference>
<sequence>MFNDNVLFLATTAQIGGVILNIVVCGLAIWKGEHTERVAAISIVIASILSPLVQNWNDWTSPQWNILIVDAANLAVFLYLLVRQHRIWLLFGCAFQLLAVLSHAGMLIDPAIMARAYISTLYLMFYGLMIALAAGIWEGRSRERRARVASAEGNVHSVTL</sequence>
<evidence type="ECO:0000256" key="1">
    <source>
        <dbReference type="SAM" id="Phobius"/>
    </source>
</evidence>
<keyword evidence="1" id="KW-1133">Transmembrane helix</keyword>
<protein>
    <submittedName>
        <fullName evidence="2">Uncharacterized protein</fullName>
    </submittedName>
</protein>
<keyword evidence="3" id="KW-1185">Reference proteome</keyword>
<comment type="caution">
    <text evidence="2">The sequence shown here is derived from an EMBL/GenBank/DDBJ whole genome shotgun (WGS) entry which is preliminary data.</text>
</comment>
<name>A0ABW0FVQ0_9CAUL</name>
<dbReference type="Proteomes" id="UP001596152">
    <property type="component" value="Unassembled WGS sequence"/>
</dbReference>
<keyword evidence="1" id="KW-0472">Membrane</keyword>
<feature type="transmembrane region" description="Helical" evidence="1">
    <location>
        <begin position="62"/>
        <end position="81"/>
    </location>
</feature>